<feature type="compositionally biased region" description="Basic and acidic residues" evidence="1">
    <location>
        <begin position="358"/>
        <end position="370"/>
    </location>
</feature>
<feature type="compositionally biased region" description="Polar residues" evidence="1">
    <location>
        <begin position="77"/>
        <end position="87"/>
    </location>
</feature>
<gene>
    <name evidence="2" type="ORF">COCHEDRAFT_1114436</name>
</gene>
<feature type="compositionally biased region" description="Low complexity" evidence="1">
    <location>
        <begin position="241"/>
        <end position="252"/>
    </location>
</feature>
<dbReference type="Proteomes" id="UP000016936">
    <property type="component" value="Unassembled WGS sequence"/>
</dbReference>
<feature type="region of interest" description="Disordered" evidence="1">
    <location>
        <begin position="350"/>
        <end position="455"/>
    </location>
</feature>
<feature type="compositionally biased region" description="Basic and acidic residues" evidence="1">
    <location>
        <begin position="414"/>
        <end position="438"/>
    </location>
</feature>
<feature type="region of interest" description="Disordered" evidence="1">
    <location>
        <begin position="206"/>
        <end position="263"/>
    </location>
</feature>
<feature type="compositionally biased region" description="Polar residues" evidence="1">
    <location>
        <begin position="486"/>
        <end position="495"/>
    </location>
</feature>
<sequence length="639" mass="69906">MVVLLHEDELTTLTPSDATPVGTSRLPRPMSTQKPLPSPPIAQVSNPNSPPKAQRTLIDAQSESPIRGNWPVLHPENVSSDSNSLAQDSYDGAGDDRSIRLKPLSWHASDADATAHTGTGPILRISADANDFILGTGDNVPEVPPIPAVFTERLQQSRSFSDFRTRLAEATDSKASLSTAPPAPAAHPVRTLRSLTPVVKISPIRSMQPARKVSPASHSPMSSSPLARPSASSTSEDKVVATTADNTTRTTNQSDHHMKLTESASKPKIVVSNPSEMFESTEARQEFHASLSGYIQLPDDEPVLDVKKTGIRKTITSIMNSKSSPNLKDPSGNDTKSWKLNLFSKSSLSLHKTAQSHDTVRNPDSGRLRTAETVTSETEEGSSSHEMPQQRQSYHSDDHLMGSSVTPSAPEDTLSDKQDRDMTEKKIKAQRSIRDIFSRGRSRTIPEEPMPTSKQGFLSVSSISLSKAMRDAKSHSMVNLAVPTESRPQTAPASSQKKKKKKDKGKTPPIPLSAGLKLKSTCASPDRKRLPDERESTRTLIDDMIERLDTQPRDSDERLRIVEMAECVISAALSAKRCEDCVEDIKKNARNAEIHLDLAGMELQRLYDLVEKADLDSEVVSGIKRLGRRFRTGGKPDWL</sequence>
<evidence type="ECO:0000256" key="1">
    <source>
        <dbReference type="SAM" id="MobiDB-lite"/>
    </source>
</evidence>
<proteinExistence type="predicted"/>
<organism evidence="2 3">
    <name type="scientific">Cochliobolus heterostrophus (strain C5 / ATCC 48332 / race O)</name>
    <name type="common">Southern corn leaf blight fungus</name>
    <name type="synonym">Bipolaris maydis</name>
    <dbReference type="NCBI Taxonomy" id="701091"/>
    <lineage>
        <taxon>Eukaryota</taxon>
        <taxon>Fungi</taxon>
        <taxon>Dikarya</taxon>
        <taxon>Ascomycota</taxon>
        <taxon>Pezizomycotina</taxon>
        <taxon>Dothideomycetes</taxon>
        <taxon>Pleosporomycetidae</taxon>
        <taxon>Pleosporales</taxon>
        <taxon>Pleosporineae</taxon>
        <taxon>Pleosporaceae</taxon>
        <taxon>Bipolaris</taxon>
    </lineage>
</organism>
<evidence type="ECO:0000313" key="2">
    <source>
        <dbReference type="EMBL" id="EMD87024.1"/>
    </source>
</evidence>
<dbReference type="OMA" id="ECVISAA"/>
<reference evidence="3" key="2">
    <citation type="journal article" date="2013" name="PLoS Genet.">
        <title>Comparative genome structure, secondary metabolite, and effector coding capacity across Cochliobolus pathogens.</title>
        <authorList>
            <person name="Condon B.J."/>
            <person name="Leng Y."/>
            <person name="Wu D."/>
            <person name="Bushley K.E."/>
            <person name="Ohm R.A."/>
            <person name="Otillar R."/>
            <person name="Martin J."/>
            <person name="Schackwitz W."/>
            <person name="Grimwood J."/>
            <person name="MohdZainudin N."/>
            <person name="Xue C."/>
            <person name="Wang R."/>
            <person name="Manning V.A."/>
            <person name="Dhillon B."/>
            <person name="Tu Z.J."/>
            <person name="Steffenson B.J."/>
            <person name="Salamov A."/>
            <person name="Sun H."/>
            <person name="Lowry S."/>
            <person name="LaButti K."/>
            <person name="Han J."/>
            <person name="Copeland A."/>
            <person name="Lindquist E."/>
            <person name="Barry K."/>
            <person name="Schmutz J."/>
            <person name="Baker S.E."/>
            <person name="Ciuffetti L.M."/>
            <person name="Grigoriev I.V."/>
            <person name="Zhong S."/>
            <person name="Turgeon B.G."/>
        </authorList>
    </citation>
    <scope>NUCLEOTIDE SEQUENCE [LARGE SCALE GENOMIC DNA]</scope>
    <source>
        <strain evidence="3">C5 / ATCC 48332 / race O</strain>
    </source>
</reference>
<feature type="compositionally biased region" description="Low complexity" evidence="1">
    <location>
        <begin position="214"/>
        <end position="234"/>
    </location>
</feature>
<feature type="region of interest" description="Disordered" evidence="1">
    <location>
        <begin position="474"/>
        <end position="516"/>
    </location>
</feature>
<reference evidence="2 3" key="1">
    <citation type="journal article" date="2012" name="PLoS Pathog.">
        <title>Diverse lifestyles and strategies of plant pathogenesis encoded in the genomes of eighteen Dothideomycetes fungi.</title>
        <authorList>
            <person name="Ohm R.A."/>
            <person name="Feau N."/>
            <person name="Henrissat B."/>
            <person name="Schoch C.L."/>
            <person name="Horwitz B.A."/>
            <person name="Barry K.W."/>
            <person name="Condon B.J."/>
            <person name="Copeland A.C."/>
            <person name="Dhillon B."/>
            <person name="Glaser F."/>
            <person name="Hesse C.N."/>
            <person name="Kosti I."/>
            <person name="LaButti K."/>
            <person name="Lindquist E.A."/>
            <person name="Lucas S."/>
            <person name="Salamov A.A."/>
            <person name="Bradshaw R.E."/>
            <person name="Ciuffetti L."/>
            <person name="Hamelin R.C."/>
            <person name="Kema G.H.J."/>
            <person name="Lawrence C."/>
            <person name="Scott J.A."/>
            <person name="Spatafora J.W."/>
            <person name="Turgeon B.G."/>
            <person name="de Wit P.J.G.M."/>
            <person name="Zhong S."/>
            <person name="Goodwin S.B."/>
            <person name="Grigoriev I.V."/>
        </authorList>
    </citation>
    <scope>NUCLEOTIDE SEQUENCE [LARGE SCALE GENOMIC DNA]</scope>
    <source>
        <strain evidence="3">C5 / ATCC 48332 / race O</strain>
    </source>
</reference>
<evidence type="ECO:0000313" key="3">
    <source>
        <dbReference type="Proteomes" id="UP000016936"/>
    </source>
</evidence>
<dbReference type="EMBL" id="KB445583">
    <property type="protein sequence ID" value="EMD87024.1"/>
    <property type="molecule type" value="Genomic_DNA"/>
</dbReference>
<dbReference type="OrthoDB" id="5407305at2759"/>
<protein>
    <submittedName>
        <fullName evidence="2">Uncharacterized protein</fullName>
    </submittedName>
</protein>
<accession>M2TKL4</accession>
<dbReference type="AlphaFoldDB" id="M2TKL4"/>
<dbReference type="eggNOG" id="ENOG502T65F">
    <property type="taxonomic scope" value="Eukaryota"/>
</dbReference>
<dbReference type="HOGENOM" id="CLU_428259_0_0_1"/>
<name>M2TKL4_COCH5</name>
<feature type="region of interest" description="Disordered" evidence="1">
    <location>
        <begin position="1"/>
        <end position="97"/>
    </location>
</feature>
<keyword evidence="3" id="KW-1185">Reference proteome</keyword>